<name>A0ABS2WQY7_9BACT</name>
<reference evidence="3 4" key="2">
    <citation type="submission" date="2021-02" db="EMBL/GenBank/DDBJ databases">
        <title>Sulfurospirillum tamanensis sp. nov.</title>
        <authorList>
            <person name="Frolova A."/>
            <person name="Merkel A."/>
            <person name="Slobodkin A."/>
        </authorList>
    </citation>
    <scope>NUCLEOTIDE SEQUENCE [LARGE SCALE GENOMIC DNA]</scope>
    <source>
        <strain evidence="3 4">T05b</strain>
    </source>
</reference>
<dbReference type="PANTHER" id="PTHR21198">
    <property type="entry name" value="GLUTAMATE RACEMASE"/>
    <property type="match status" value="1"/>
</dbReference>
<gene>
    <name evidence="3" type="ORF">JWV37_04670</name>
</gene>
<dbReference type="SUPFAM" id="SSF53681">
    <property type="entry name" value="Aspartate/glutamate racemase"/>
    <property type="match status" value="2"/>
</dbReference>
<evidence type="ECO:0000256" key="1">
    <source>
        <dbReference type="ARBA" id="ARBA00007847"/>
    </source>
</evidence>
<dbReference type="Pfam" id="PF01177">
    <property type="entry name" value="Asp_Glu_race"/>
    <property type="match status" value="1"/>
</dbReference>
<reference evidence="4" key="1">
    <citation type="submission" date="2021-02" db="EMBL/GenBank/DDBJ databases">
        <title>Sulfurospirillum tamanensis sp. nov.</title>
        <authorList>
            <person name="Merkel A.Y."/>
        </authorList>
    </citation>
    <scope>NUCLEOTIDE SEQUENCE [LARGE SCALE GENOMIC DNA]</scope>
    <source>
        <strain evidence="4">T05b</strain>
    </source>
</reference>
<keyword evidence="4" id="KW-1185">Reference proteome</keyword>
<dbReference type="Gene3D" id="3.40.50.1860">
    <property type="match status" value="2"/>
</dbReference>
<dbReference type="EMBL" id="JAFHKK010000007">
    <property type="protein sequence ID" value="MBN2964068.1"/>
    <property type="molecule type" value="Genomic_DNA"/>
</dbReference>
<sequence length="229" mass="25182">MQSIGLIGGMSWESTSHYYTKLNQTIAKVKGGLHSAPLWLHSVDFAPIEVLQREGKWEEAGHQLASAACALERAGAQGIALCTNTMHKIAPMISAAISVPFLHIAHATAQALLKDSVTEILLLGTRFTMEEAFYKEVLVQHGIRVHVPKEIMEINRIIFEELCKGKIDTSSKVYYQNTIKNHLLAHPTTQGVVLGCTEIGMLLSPQDAPVPLFDTTDIHVEAIVKFMLS</sequence>
<dbReference type="RefSeq" id="WP_205458617.1">
    <property type="nucleotide sequence ID" value="NZ_JAFHKK010000007.1"/>
</dbReference>
<evidence type="ECO:0000313" key="3">
    <source>
        <dbReference type="EMBL" id="MBN2964068.1"/>
    </source>
</evidence>
<evidence type="ECO:0000313" key="4">
    <source>
        <dbReference type="Proteomes" id="UP000703590"/>
    </source>
</evidence>
<dbReference type="InterPro" id="IPR015942">
    <property type="entry name" value="Asp/Glu/hydantoin_racemase"/>
</dbReference>
<protein>
    <submittedName>
        <fullName evidence="3">Aspartate/glutamate racemase family protein</fullName>
    </submittedName>
</protein>
<organism evidence="3 4">
    <name type="scientific">Sulfurospirillum tamanense</name>
    <dbReference type="NCBI Taxonomy" id="2813362"/>
    <lineage>
        <taxon>Bacteria</taxon>
        <taxon>Pseudomonadati</taxon>
        <taxon>Campylobacterota</taxon>
        <taxon>Epsilonproteobacteria</taxon>
        <taxon>Campylobacterales</taxon>
        <taxon>Sulfurospirillaceae</taxon>
        <taxon>Sulfurospirillum</taxon>
    </lineage>
</organism>
<dbReference type="PANTHER" id="PTHR21198:SF7">
    <property type="entry name" value="ASPARTATE-GLUTAMATE RACEMASE FAMILY"/>
    <property type="match status" value="1"/>
</dbReference>
<comment type="caution">
    <text evidence="3">The sequence shown here is derived from an EMBL/GenBank/DDBJ whole genome shotgun (WGS) entry which is preliminary data.</text>
</comment>
<dbReference type="NCBIfam" id="TIGR00035">
    <property type="entry name" value="asp_race"/>
    <property type="match status" value="1"/>
</dbReference>
<evidence type="ECO:0000256" key="2">
    <source>
        <dbReference type="ARBA" id="ARBA00023235"/>
    </source>
</evidence>
<comment type="similarity">
    <text evidence="1">Belongs to the aspartate/glutamate racemases family.</text>
</comment>
<dbReference type="Proteomes" id="UP000703590">
    <property type="component" value="Unassembled WGS sequence"/>
</dbReference>
<dbReference type="InterPro" id="IPR001920">
    <property type="entry name" value="Asp/Glu_race"/>
</dbReference>
<proteinExistence type="inferred from homology"/>
<accession>A0ABS2WQY7</accession>
<keyword evidence="2" id="KW-0413">Isomerase</keyword>
<dbReference type="InterPro" id="IPR004380">
    <property type="entry name" value="Asp_race"/>
</dbReference>